<organism evidence="1 2">
    <name type="scientific">Pseudomonas moraviensis</name>
    <dbReference type="NCBI Taxonomy" id="321662"/>
    <lineage>
        <taxon>Bacteria</taxon>
        <taxon>Pseudomonadati</taxon>
        <taxon>Pseudomonadota</taxon>
        <taxon>Gammaproteobacteria</taxon>
        <taxon>Pseudomonadales</taxon>
        <taxon>Pseudomonadaceae</taxon>
        <taxon>Pseudomonas</taxon>
    </lineage>
</organism>
<dbReference type="Proteomes" id="UP000284207">
    <property type="component" value="Unassembled WGS sequence"/>
</dbReference>
<name>A0A423NTY2_9PSED</name>
<evidence type="ECO:0000313" key="1">
    <source>
        <dbReference type="EMBL" id="ROO01678.1"/>
    </source>
</evidence>
<reference evidence="1 2" key="1">
    <citation type="submission" date="2016-10" db="EMBL/GenBank/DDBJ databases">
        <title>Comparative genome analysis of multiple Pseudomonas spp. focuses on biocontrol and plant growth promoting traits.</title>
        <authorList>
            <person name="Tao X.-Y."/>
            <person name="Taylor C.G."/>
        </authorList>
    </citation>
    <scope>NUCLEOTIDE SEQUENCE [LARGE SCALE GENOMIC DNA]</scope>
    <source>
        <strain evidence="1 2">36B3</strain>
    </source>
</reference>
<gene>
    <name evidence="1" type="ORF">BK674_07030</name>
</gene>
<dbReference type="EMBL" id="MOCA01000003">
    <property type="protein sequence ID" value="ROO01678.1"/>
    <property type="molecule type" value="Genomic_DNA"/>
</dbReference>
<dbReference type="AlphaFoldDB" id="A0A423NTY2"/>
<proteinExistence type="predicted"/>
<comment type="caution">
    <text evidence="1">The sequence shown here is derived from an EMBL/GenBank/DDBJ whole genome shotgun (WGS) entry which is preliminary data.</text>
</comment>
<sequence length="156" mass="17654">MKVTTSNINELPPHRKPIGQMEFSIDGVAYNPVVGAGWFVIDPNGRGQVGGVIRNDDSVFFEFVDIEQSQSVEGAFGTDRKFHAFFNPHDPLETWEAASGNYKGLINLEERVVQMDFEFIAKAANSDRQSKITASMKFRFDGPENKSFEQDFRRKN</sequence>
<evidence type="ECO:0000313" key="2">
    <source>
        <dbReference type="Proteomes" id="UP000284207"/>
    </source>
</evidence>
<protein>
    <submittedName>
        <fullName evidence="1">Uncharacterized protein</fullName>
    </submittedName>
</protein>
<accession>A0A423NTY2</accession>
<dbReference type="RefSeq" id="WP_123418226.1">
    <property type="nucleotide sequence ID" value="NZ_MOCA01000003.1"/>
</dbReference>